<organism evidence="2 3">
    <name type="scientific">Romanomermis culicivorax</name>
    <name type="common">Nematode worm</name>
    <dbReference type="NCBI Taxonomy" id="13658"/>
    <lineage>
        <taxon>Eukaryota</taxon>
        <taxon>Metazoa</taxon>
        <taxon>Ecdysozoa</taxon>
        <taxon>Nematoda</taxon>
        <taxon>Enoplea</taxon>
        <taxon>Dorylaimia</taxon>
        <taxon>Mermithida</taxon>
        <taxon>Mermithoidea</taxon>
        <taxon>Mermithidae</taxon>
        <taxon>Romanomermis</taxon>
    </lineage>
</organism>
<keyword evidence="1" id="KW-0732">Signal</keyword>
<feature type="chain" id="PRO_5037892715" evidence="1">
    <location>
        <begin position="25"/>
        <end position="92"/>
    </location>
</feature>
<reference evidence="3" key="1">
    <citation type="submission" date="2022-11" db="UniProtKB">
        <authorList>
            <consortium name="WormBaseParasite"/>
        </authorList>
    </citation>
    <scope>IDENTIFICATION</scope>
</reference>
<keyword evidence="2" id="KW-1185">Reference proteome</keyword>
<dbReference type="Proteomes" id="UP000887565">
    <property type="component" value="Unplaced"/>
</dbReference>
<evidence type="ECO:0000256" key="1">
    <source>
        <dbReference type="SAM" id="SignalP"/>
    </source>
</evidence>
<feature type="signal peptide" evidence="1">
    <location>
        <begin position="1"/>
        <end position="24"/>
    </location>
</feature>
<name>A0A915J2F8_ROMCU</name>
<protein>
    <submittedName>
        <fullName evidence="3">Uncharacterized protein</fullName>
    </submittedName>
</protein>
<evidence type="ECO:0000313" key="2">
    <source>
        <dbReference type="Proteomes" id="UP000887565"/>
    </source>
</evidence>
<evidence type="ECO:0000313" key="3">
    <source>
        <dbReference type="WBParaSite" id="nRc.2.0.1.t19882-RA"/>
    </source>
</evidence>
<sequence length="92" mass="10272">MFGNVSTIFSFIFVVLCVVSDVRCRSVSSNADEDALDKILASADAVQSVDLHKRQLSPAASLQKLLDYYRSAYNRMPSLKADHQMLRKDVGF</sequence>
<dbReference type="AlphaFoldDB" id="A0A915J2F8"/>
<accession>A0A915J2F8</accession>
<proteinExistence type="predicted"/>
<dbReference type="WBParaSite" id="nRc.2.0.1.t19882-RA">
    <property type="protein sequence ID" value="nRc.2.0.1.t19882-RA"/>
    <property type="gene ID" value="nRc.2.0.1.g19882"/>
</dbReference>